<evidence type="ECO:0000313" key="1">
    <source>
        <dbReference type="EMBL" id="GFR41113.1"/>
    </source>
</evidence>
<keyword evidence="2" id="KW-1185">Reference proteome</keyword>
<dbReference type="EMBL" id="BMAR01000001">
    <property type="protein sequence ID" value="GFR41113.1"/>
    <property type="molecule type" value="Genomic_DNA"/>
</dbReference>
<gene>
    <name evidence="1" type="ORF">Agub_g1755</name>
</gene>
<reference evidence="1 2" key="1">
    <citation type="journal article" date="2021" name="Sci. Rep.">
        <title>Genome sequencing of the multicellular alga Astrephomene provides insights into convergent evolution of germ-soma differentiation.</title>
        <authorList>
            <person name="Yamashita S."/>
            <person name="Yamamoto K."/>
            <person name="Matsuzaki R."/>
            <person name="Suzuki S."/>
            <person name="Yamaguchi H."/>
            <person name="Hirooka S."/>
            <person name="Minakuchi Y."/>
            <person name="Miyagishima S."/>
            <person name="Kawachi M."/>
            <person name="Toyoda A."/>
            <person name="Nozaki H."/>
        </authorList>
    </citation>
    <scope>NUCLEOTIDE SEQUENCE [LARGE SCALE GENOMIC DNA]</scope>
    <source>
        <strain evidence="1 2">NIES-4017</strain>
    </source>
</reference>
<organism evidence="1 2">
    <name type="scientific">Astrephomene gubernaculifera</name>
    <dbReference type="NCBI Taxonomy" id="47775"/>
    <lineage>
        <taxon>Eukaryota</taxon>
        <taxon>Viridiplantae</taxon>
        <taxon>Chlorophyta</taxon>
        <taxon>core chlorophytes</taxon>
        <taxon>Chlorophyceae</taxon>
        <taxon>CS clade</taxon>
        <taxon>Chlamydomonadales</taxon>
        <taxon>Astrephomenaceae</taxon>
        <taxon>Astrephomene</taxon>
    </lineage>
</organism>
<feature type="non-terminal residue" evidence="1">
    <location>
        <position position="1"/>
    </location>
</feature>
<comment type="caution">
    <text evidence="1">The sequence shown here is derived from an EMBL/GenBank/DDBJ whole genome shotgun (WGS) entry which is preliminary data.</text>
</comment>
<sequence length="224" mass="24134">PCFEPLSRLMAVASAGFLEKLWANATVIAAAPNPYSHAARAYLHVGGSWKSSKERCRPLPFSHFAADPASLPIQGGMFRCNVATDKEEEGKQGVTREMREAGMPVPGGAVHDLSRVEPVAACLTSGEGGWAADYVVRAEVPYVLEDLEAAVALATERRRSGGGMESSALQGQLLVPNKDFVQRHFGDEPDTEQLAALYETCGAVCRQQVEEFYRADLQLLGLAV</sequence>
<name>A0AAD3DGG3_9CHLO</name>
<evidence type="ECO:0000313" key="2">
    <source>
        <dbReference type="Proteomes" id="UP001054857"/>
    </source>
</evidence>
<accession>A0AAD3DGG3</accession>
<protein>
    <submittedName>
        <fullName evidence="1">Uncharacterized protein</fullName>
    </submittedName>
</protein>
<dbReference type="Proteomes" id="UP001054857">
    <property type="component" value="Unassembled WGS sequence"/>
</dbReference>
<proteinExistence type="predicted"/>
<dbReference type="AlphaFoldDB" id="A0AAD3DGG3"/>